<dbReference type="Pfam" id="PF08387">
    <property type="entry name" value="FBD"/>
    <property type="match status" value="1"/>
</dbReference>
<dbReference type="InterPro" id="IPR006566">
    <property type="entry name" value="FBD"/>
</dbReference>
<dbReference type="InterPro" id="IPR053781">
    <property type="entry name" value="F-box_AtFBL13-like"/>
</dbReference>
<evidence type="ECO:0000313" key="3">
    <source>
        <dbReference type="EMBL" id="CDP10686.1"/>
    </source>
</evidence>
<protein>
    <recommendedName>
        <fullName evidence="2">F-box domain-containing protein</fullName>
    </recommendedName>
</protein>
<gene>
    <name evidence="3" type="ORF">GSCOC_T00031480001</name>
</gene>
<dbReference type="Proteomes" id="UP000295252">
    <property type="component" value="Chromosome II"/>
</dbReference>
<feature type="region of interest" description="Disordered" evidence="1">
    <location>
        <begin position="43"/>
        <end position="64"/>
    </location>
</feature>
<dbReference type="InterPro" id="IPR050232">
    <property type="entry name" value="FBL13/AtMIF1-like"/>
</dbReference>
<reference evidence="4" key="1">
    <citation type="journal article" date="2014" name="Science">
        <title>The coffee genome provides insight into the convergent evolution of caffeine biosynthesis.</title>
        <authorList>
            <person name="Denoeud F."/>
            <person name="Carretero-Paulet L."/>
            <person name="Dereeper A."/>
            <person name="Droc G."/>
            <person name="Guyot R."/>
            <person name="Pietrella M."/>
            <person name="Zheng C."/>
            <person name="Alberti A."/>
            <person name="Anthony F."/>
            <person name="Aprea G."/>
            <person name="Aury J.M."/>
            <person name="Bento P."/>
            <person name="Bernard M."/>
            <person name="Bocs S."/>
            <person name="Campa C."/>
            <person name="Cenci A."/>
            <person name="Combes M.C."/>
            <person name="Crouzillat D."/>
            <person name="Da Silva C."/>
            <person name="Daddiego L."/>
            <person name="De Bellis F."/>
            <person name="Dussert S."/>
            <person name="Garsmeur O."/>
            <person name="Gayraud T."/>
            <person name="Guignon V."/>
            <person name="Jahn K."/>
            <person name="Jamilloux V."/>
            <person name="Joet T."/>
            <person name="Labadie K."/>
            <person name="Lan T."/>
            <person name="Leclercq J."/>
            <person name="Lepelley M."/>
            <person name="Leroy T."/>
            <person name="Li L.T."/>
            <person name="Librado P."/>
            <person name="Lopez L."/>
            <person name="Munoz A."/>
            <person name="Noel B."/>
            <person name="Pallavicini A."/>
            <person name="Perrotta G."/>
            <person name="Poncet V."/>
            <person name="Pot D."/>
            <person name="Priyono X."/>
            <person name="Rigoreau M."/>
            <person name="Rouard M."/>
            <person name="Rozas J."/>
            <person name="Tranchant-Dubreuil C."/>
            <person name="VanBuren R."/>
            <person name="Zhang Q."/>
            <person name="Andrade A.C."/>
            <person name="Argout X."/>
            <person name="Bertrand B."/>
            <person name="de Kochko A."/>
            <person name="Graziosi G."/>
            <person name="Henry R.J."/>
            <person name="Jayarama X."/>
            <person name="Ming R."/>
            <person name="Nagai C."/>
            <person name="Rounsley S."/>
            <person name="Sankoff D."/>
            <person name="Giuliano G."/>
            <person name="Albert V.A."/>
            <person name="Wincker P."/>
            <person name="Lashermes P."/>
        </authorList>
    </citation>
    <scope>NUCLEOTIDE SEQUENCE [LARGE SCALE GENOMIC DNA]</scope>
    <source>
        <strain evidence="4">cv. DH200-94</strain>
    </source>
</reference>
<dbReference type="Gene3D" id="3.80.10.10">
    <property type="entry name" value="Ribonuclease Inhibitor"/>
    <property type="match status" value="1"/>
</dbReference>
<feature type="compositionally biased region" description="Acidic residues" evidence="1">
    <location>
        <begin position="52"/>
        <end position="62"/>
    </location>
</feature>
<accession>A0A068UQL7</accession>
<dbReference type="PROSITE" id="PS50181">
    <property type="entry name" value="FBOX"/>
    <property type="match status" value="1"/>
</dbReference>
<evidence type="ECO:0000313" key="4">
    <source>
        <dbReference type="Proteomes" id="UP000295252"/>
    </source>
</evidence>
<dbReference type="InParanoid" id="A0A068UQL7"/>
<dbReference type="Gene3D" id="1.20.1280.50">
    <property type="match status" value="1"/>
</dbReference>
<dbReference type="InterPro" id="IPR055411">
    <property type="entry name" value="LRR_FXL15/At3g58940/PEG3-like"/>
</dbReference>
<keyword evidence="4" id="KW-1185">Reference proteome</keyword>
<name>A0A068UQL7_COFCA</name>
<dbReference type="STRING" id="49390.A0A068UQL7"/>
<dbReference type="SMART" id="SM00579">
    <property type="entry name" value="FBD"/>
    <property type="match status" value="1"/>
</dbReference>
<evidence type="ECO:0000256" key="1">
    <source>
        <dbReference type="SAM" id="MobiDB-lite"/>
    </source>
</evidence>
<dbReference type="InterPro" id="IPR036047">
    <property type="entry name" value="F-box-like_dom_sf"/>
</dbReference>
<dbReference type="PANTHER" id="PTHR31900:SF27">
    <property type="entry name" value="FBD DOMAIN-CONTAINING PROTEIN"/>
    <property type="match status" value="1"/>
</dbReference>
<dbReference type="EMBL" id="HG739130">
    <property type="protein sequence ID" value="CDP10686.1"/>
    <property type="molecule type" value="Genomic_DNA"/>
</dbReference>
<dbReference type="CDD" id="cd22160">
    <property type="entry name" value="F-box_AtFBL13-like"/>
    <property type="match status" value="1"/>
</dbReference>
<sequence length="506" mass="57446">MGAGASSAAAAPAAAAAAIYYSEDIRYSFNTLEPLNLFSGNSKQAVETTPDDHDDGDGDGDDSQVNRISAIPDELLSHILSFLPTRESAVTSLLSTRWRHLFASRPEIDLEFHPEPDKLFSEFVNFGNRLILLRNRAPLRKFKLSLMRVVESYRGALDSLISAALLCQLQELEISVDNRSSYRERLSPEGIFTCKTLTSLRLVWRRVDFKVPSPVCLPNVKLLCLIGPMFQLGDHDDSLQRLIQGCPLLQELELHCALGDLDQIFAEDACMQIEIRDISSPFLKKVVLHLDGGLDTKVVVESNNLESLEYHFVGAEYKISINAPNLKYLGCGGDINGVKSVESLTLIQPKVLTVDISNYVMPTFSNLISLEFILLNYHAVESWKLMPILIKSAPHLEKLVFGRKMFRAERVEKEFELLFPEFMPKYSIEHLKEIEFTKFDEKRYEFKLVEYLLQNGKALKKMVLRGSLQPSSYDRIMSYMRCSEDCQIVVEERGSEEIWWMLTVDL</sequence>
<evidence type="ECO:0000259" key="2">
    <source>
        <dbReference type="PROSITE" id="PS50181"/>
    </source>
</evidence>
<dbReference type="SMART" id="SM00256">
    <property type="entry name" value="FBOX"/>
    <property type="match status" value="1"/>
</dbReference>
<dbReference type="Pfam" id="PF00646">
    <property type="entry name" value="F-box"/>
    <property type="match status" value="1"/>
</dbReference>
<organism evidence="3 4">
    <name type="scientific">Coffea canephora</name>
    <name type="common">Robusta coffee</name>
    <dbReference type="NCBI Taxonomy" id="49390"/>
    <lineage>
        <taxon>Eukaryota</taxon>
        <taxon>Viridiplantae</taxon>
        <taxon>Streptophyta</taxon>
        <taxon>Embryophyta</taxon>
        <taxon>Tracheophyta</taxon>
        <taxon>Spermatophyta</taxon>
        <taxon>Magnoliopsida</taxon>
        <taxon>eudicotyledons</taxon>
        <taxon>Gunneridae</taxon>
        <taxon>Pentapetalae</taxon>
        <taxon>asterids</taxon>
        <taxon>lamiids</taxon>
        <taxon>Gentianales</taxon>
        <taxon>Rubiaceae</taxon>
        <taxon>Ixoroideae</taxon>
        <taxon>Gardenieae complex</taxon>
        <taxon>Bertiereae - Coffeeae clade</taxon>
        <taxon>Coffeeae</taxon>
        <taxon>Coffea</taxon>
    </lineage>
</organism>
<dbReference type="AlphaFoldDB" id="A0A068UQL7"/>
<dbReference type="InterPro" id="IPR032675">
    <property type="entry name" value="LRR_dom_sf"/>
</dbReference>
<dbReference type="Pfam" id="PF24758">
    <property type="entry name" value="LRR_At5g56370"/>
    <property type="match status" value="1"/>
</dbReference>
<dbReference type="InterPro" id="IPR001810">
    <property type="entry name" value="F-box_dom"/>
</dbReference>
<dbReference type="Gramene" id="CDP10686">
    <property type="protein sequence ID" value="CDP10686"/>
    <property type="gene ID" value="GSCOC_T00031480001"/>
</dbReference>
<proteinExistence type="predicted"/>
<dbReference type="SUPFAM" id="SSF81383">
    <property type="entry name" value="F-box domain"/>
    <property type="match status" value="1"/>
</dbReference>
<dbReference type="SUPFAM" id="SSF52047">
    <property type="entry name" value="RNI-like"/>
    <property type="match status" value="1"/>
</dbReference>
<dbReference type="PANTHER" id="PTHR31900">
    <property type="entry name" value="F-BOX/RNI SUPERFAMILY PROTEIN-RELATED"/>
    <property type="match status" value="1"/>
</dbReference>
<feature type="domain" description="F-box" evidence="2">
    <location>
        <begin position="65"/>
        <end position="123"/>
    </location>
</feature>
<dbReference type="OMA" id="IGFCEFP"/>
<dbReference type="PhylomeDB" id="A0A068UQL7"/>